<feature type="transmembrane region" description="Helical" evidence="1">
    <location>
        <begin position="221"/>
        <end position="244"/>
    </location>
</feature>
<proteinExistence type="predicted"/>
<evidence type="ECO:0000313" key="2">
    <source>
        <dbReference type="EMBL" id="KAL3784323.1"/>
    </source>
</evidence>
<feature type="transmembrane region" description="Helical" evidence="1">
    <location>
        <begin position="191"/>
        <end position="209"/>
    </location>
</feature>
<gene>
    <name evidence="2" type="ORF">ACHAW5_000214</name>
</gene>
<dbReference type="EMBL" id="JALLAZ020000932">
    <property type="protein sequence ID" value="KAL3784323.1"/>
    <property type="molecule type" value="Genomic_DNA"/>
</dbReference>
<evidence type="ECO:0000256" key="1">
    <source>
        <dbReference type="SAM" id="Phobius"/>
    </source>
</evidence>
<name>A0ABD3PA55_9STRA</name>
<feature type="transmembrane region" description="Helical" evidence="1">
    <location>
        <begin position="27"/>
        <end position="51"/>
    </location>
</feature>
<dbReference type="Proteomes" id="UP001530315">
    <property type="component" value="Unassembled WGS sequence"/>
</dbReference>
<sequence length="279" mass="31151">MAMSKVLPLGGKQPAFSWSSRGDVMNAFVVINALAYLSFFLLAHSGVFALVRMDERTRIDGFCVTNPDDPYANSHMLSFYVDVAFSIVSLAVVHSTPAGSPSRDLLKRSIPGTLGHGIGHFFISLSMAGGSPSRISSLPLYLQLAAPPVHFFFWWSLLGTNKYIPKNHLLAMSSVHVLVLLSRILPNTAGFTYVQTVLVLTFTFYDVFFRPREDKDVSYDWQWVTFAPFMVVAWVESTACTSFLRNIGGHMWYDASIPSAVLLYYFAVRGLEEPKKLKE</sequence>
<organism evidence="2 3">
    <name type="scientific">Stephanodiscus triporus</name>
    <dbReference type="NCBI Taxonomy" id="2934178"/>
    <lineage>
        <taxon>Eukaryota</taxon>
        <taxon>Sar</taxon>
        <taxon>Stramenopiles</taxon>
        <taxon>Ochrophyta</taxon>
        <taxon>Bacillariophyta</taxon>
        <taxon>Coscinodiscophyceae</taxon>
        <taxon>Thalassiosirophycidae</taxon>
        <taxon>Stephanodiscales</taxon>
        <taxon>Stephanodiscaceae</taxon>
        <taxon>Stephanodiscus</taxon>
    </lineage>
</organism>
<dbReference type="AlphaFoldDB" id="A0ABD3PA55"/>
<keyword evidence="1" id="KW-0472">Membrane</keyword>
<comment type="caution">
    <text evidence="2">The sequence shown here is derived from an EMBL/GenBank/DDBJ whole genome shotgun (WGS) entry which is preliminary data.</text>
</comment>
<accession>A0ABD3PA55</accession>
<reference evidence="2 3" key="1">
    <citation type="submission" date="2024-10" db="EMBL/GenBank/DDBJ databases">
        <title>Updated reference genomes for cyclostephanoid diatoms.</title>
        <authorList>
            <person name="Roberts W.R."/>
            <person name="Alverson A.J."/>
        </authorList>
    </citation>
    <scope>NUCLEOTIDE SEQUENCE [LARGE SCALE GENOMIC DNA]</scope>
    <source>
        <strain evidence="2 3">AJA276-08</strain>
    </source>
</reference>
<feature type="transmembrane region" description="Helical" evidence="1">
    <location>
        <begin position="140"/>
        <end position="157"/>
    </location>
</feature>
<keyword evidence="1" id="KW-0812">Transmembrane</keyword>
<evidence type="ECO:0000313" key="3">
    <source>
        <dbReference type="Proteomes" id="UP001530315"/>
    </source>
</evidence>
<keyword evidence="3" id="KW-1185">Reference proteome</keyword>
<protein>
    <submittedName>
        <fullName evidence="2">Uncharacterized protein</fullName>
    </submittedName>
</protein>
<keyword evidence="1" id="KW-1133">Transmembrane helix</keyword>